<gene>
    <name evidence="1" type="ORF">HT578_19925</name>
</gene>
<dbReference type="SUPFAM" id="SSF53474">
    <property type="entry name" value="alpha/beta-Hydrolases"/>
    <property type="match status" value="1"/>
</dbReference>
<dbReference type="InterPro" id="IPR029058">
    <property type="entry name" value="AB_hydrolase_fold"/>
</dbReference>
<dbReference type="EMBL" id="CP054856">
    <property type="protein sequence ID" value="QVM85665.1"/>
    <property type="molecule type" value="Genomic_DNA"/>
</dbReference>
<evidence type="ECO:0000313" key="2">
    <source>
        <dbReference type="Proteomes" id="UP000677126"/>
    </source>
</evidence>
<proteinExistence type="predicted"/>
<sequence>MVLRFEDVSPANQIARLTRPILVSHGKKDGRIPYSQFYLLKKAAKLATIAMEADLRG</sequence>
<accession>A0ABX8E902</accession>
<dbReference type="RefSeq" id="WP_213501194.1">
    <property type="nucleotide sequence ID" value="NZ_CP054856.1"/>
</dbReference>
<keyword evidence="2" id="KW-1185">Reference proteome</keyword>
<name>A0ABX8E902_9SPHN</name>
<dbReference type="Proteomes" id="UP000677126">
    <property type="component" value="Chromosome"/>
</dbReference>
<organism evidence="1 2">
    <name type="scientific">Novosphingobium decolorationis</name>
    <dbReference type="NCBI Taxonomy" id="2698673"/>
    <lineage>
        <taxon>Bacteria</taxon>
        <taxon>Pseudomonadati</taxon>
        <taxon>Pseudomonadota</taxon>
        <taxon>Alphaproteobacteria</taxon>
        <taxon>Sphingomonadales</taxon>
        <taxon>Sphingomonadaceae</taxon>
        <taxon>Novosphingobium</taxon>
    </lineage>
</organism>
<dbReference type="Gene3D" id="3.40.50.1820">
    <property type="entry name" value="alpha/beta hydrolase"/>
    <property type="match status" value="1"/>
</dbReference>
<protein>
    <recommendedName>
        <fullName evidence="3">Peptidase S9 prolyl oligopeptidase catalytic domain-containing protein</fullName>
    </recommendedName>
</protein>
<evidence type="ECO:0008006" key="3">
    <source>
        <dbReference type="Google" id="ProtNLM"/>
    </source>
</evidence>
<evidence type="ECO:0000313" key="1">
    <source>
        <dbReference type="EMBL" id="QVM85665.1"/>
    </source>
</evidence>
<reference evidence="1 2" key="1">
    <citation type="journal article" date="2021" name="Int. J. Syst. Evol. Microbiol.">
        <title>Novosphingobium decolorationis sp. nov., an aniline blue-decolourizing bacterium isolated from East Pacific sediment.</title>
        <authorList>
            <person name="Chen X."/>
            <person name="Dong B."/>
            <person name="Chen T."/>
            <person name="Ren N."/>
            <person name="Wang J."/>
            <person name="Xu Y."/>
            <person name="Yang J."/>
            <person name="Zhu S."/>
            <person name="Chen J."/>
        </authorList>
    </citation>
    <scope>NUCLEOTIDE SEQUENCE [LARGE SCALE GENOMIC DNA]</scope>
    <source>
        <strain evidence="1 2">502str22</strain>
    </source>
</reference>